<dbReference type="GO" id="GO:0006508">
    <property type="term" value="P:proteolysis"/>
    <property type="evidence" value="ECO:0007669"/>
    <property type="project" value="UniProtKB-KW"/>
</dbReference>
<dbReference type="InterPro" id="IPR001969">
    <property type="entry name" value="Aspartic_peptidase_AS"/>
</dbReference>
<feature type="transmembrane region" description="Helical" evidence="1">
    <location>
        <begin position="6"/>
        <end position="27"/>
    </location>
</feature>
<dbReference type="Proteomes" id="UP000553766">
    <property type="component" value="Unassembled WGS sequence"/>
</dbReference>
<dbReference type="RefSeq" id="WP_184008996.1">
    <property type="nucleotide sequence ID" value="NZ_JACIJS010000002.1"/>
</dbReference>
<accession>A0A840WZ38</accession>
<comment type="caution">
    <text evidence="2">The sequence shown here is derived from an EMBL/GenBank/DDBJ whole genome shotgun (WGS) entry which is preliminary data.</text>
</comment>
<keyword evidence="1" id="KW-0812">Transmembrane</keyword>
<keyword evidence="2" id="KW-0378">Hydrolase</keyword>
<name>A0A840WZ38_9RHOB</name>
<evidence type="ECO:0000313" key="3">
    <source>
        <dbReference type="Proteomes" id="UP000553766"/>
    </source>
</evidence>
<feature type="transmembrane region" description="Helical" evidence="1">
    <location>
        <begin position="39"/>
        <end position="58"/>
    </location>
</feature>
<keyword evidence="1" id="KW-0472">Membrane</keyword>
<evidence type="ECO:0000256" key="1">
    <source>
        <dbReference type="SAM" id="Phobius"/>
    </source>
</evidence>
<dbReference type="AlphaFoldDB" id="A0A840WZ38"/>
<protein>
    <submittedName>
        <fullName evidence="2">Aspartyl protease family protein</fullName>
    </submittedName>
</protein>
<organism evidence="2 3">
    <name type="scientific">Rubricella aquisinus</name>
    <dbReference type="NCBI Taxonomy" id="2028108"/>
    <lineage>
        <taxon>Bacteria</taxon>
        <taxon>Pseudomonadati</taxon>
        <taxon>Pseudomonadota</taxon>
        <taxon>Alphaproteobacteria</taxon>
        <taxon>Rhodobacterales</taxon>
        <taxon>Paracoccaceae</taxon>
        <taxon>Rubricella</taxon>
    </lineage>
</organism>
<evidence type="ECO:0000313" key="2">
    <source>
        <dbReference type="EMBL" id="MBB5514926.1"/>
    </source>
</evidence>
<dbReference type="EMBL" id="JACIJS010000002">
    <property type="protein sequence ID" value="MBB5514926.1"/>
    <property type="molecule type" value="Genomic_DNA"/>
</dbReference>
<dbReference type="PROSITE" id="PS00141">
    <property type="entry name" value="ASP_PROTEASE"/>
    <property type="match status" value="1"/>
</dbReference>
<dbReference type="GO" id="GO:0004190">
    <property type="term" value="F:aspartic-type endopeptidase activity"/>
    <property type="evidence" value="ECO:0007669"/>
    <property type="project" value="InterPro"/>
</dbReference>
<dbReference type="InterPro" id="IPR034122">
    <property type="entry name" value="Retropepsin-like_bacterial"/>
</dbReference>
<gene>
    <name evidence="2" type="ORF">FHS89_000932</name>
</gene>
<proteinExistence type="predicted"/>
<dbReference type="CDD" id="cd05483">
    <property type="entry name" value="retropepsin_like_bacteria"/>
    <property type="match status" value="1"/>
</dbReference>
<dbReference type="Pfam" id="PF13975">
    <property type="entry name" value="gag-asp_proteas"/>
    <property type="match status" value="1"/>
</dbReference>
<keyword evidence="3" id="KW-1185">Reference proteome</keyword>
<dbReference type="InterPro" id="IPR011969">
    <property type="entry name" value="Clan_AA_Asp_peptidase_C"/>
</dbReference>
<reference evidence="2 3" key="1">
    <citation type="submission" date="2020-08" db="EMBL/GenBank/DDBJ databases">
        <title>Genomic Encyclopedia of Type Strains, Phase IV (KMG-IV): sequencing the most valuable type-strain genomes for metagenomic binning, comparative biology and taxonomic classification.</title>
        <authorList>
            <person name="Goeker M."/>
        </authorList>
    </citation>
    <scope>NUCLEOTIDE SEQUENCE [LARGE SCALE GENOMIC DNA]</scope>
    <source>
        <strain evidence="2 3">DSM 103377</strain>
    </source>
</reference>
<dbReference type="Gene3D" id="2.40.70.10">
    <property type="entry name" value="Acid Proteases"/>
    <property type="match status" value="1"/>
</dbReference>
<sequence>MGEPDYARLVFLSILGVALLSGIFAYYRGRLSQGLQHAAIWGLIILGATLLFSFRAPLEHALFPNSAVSTGEQIILRRDGSGHFVTVAEVNDTPVRFIVDTGASSIVLARQDAMRAGIDPATLNFSGRAMTANGTVRLANVVLDTITLADQTDRNVFATVNGGELAISLLGMSYLDRFSQINVAGDVMTLTR</sequence>
<keyword evidence="2" id="KW-0645">Protease</keyword>
<dbReference type="NCBIfam" id="TIGR02281">
    <property type="entry name" value="clan_AA_DTGA"/>
    <property type="match status" value="1"/>
</dbReference>
<dbReference type="SUPFAM" id="SSF50630">
    <property type="entry name" value="Acid proteases"/>
    <property type="match status" value="1"/>
</dbReference>
<dbReference type="InterPro" id="IPR021109">
    <property type="entry name" value="Peptidase_aspartic_dom_sf"/>
</dbReference>
<keyword evidence="1" id="KW-1133">Transmembrane helix</keyword>